<dbReference type="Pfam" id="PF00075">
    <property type="entry name" value="RNase_H"/>
    <property type="match status" value="1"/>
</dbReference>
<dbReference type="NCBIfam" id="NF001236">
    <property type="entry name" value="PRK00203.1"/>
    <property type="match status" value="1"/>
</dbReference>
<feature type="binding site" evidence="10">
    <location>
        <position position="19"/>
    </location>
    <ligand>
        <name>Mg(2+)</name>
        <dbReference type="ChEBI" id="CHEBI:18420"/>
        <label>1</label>
    </ligand>
</feature>
<proteinExistence type="inferred from homology"/>
<feature type="binding site" evidence="10">
    <location>
        <position position="19"/>
    </location>
    <ligand>
        <name>Mg(2+)</name>
        <dbReference type="ChEBI" id="CHEBI:18420"/>
        <label>2</label>
    </ligand>
</feature>
<dbReference type="EMBL" id="PFFQ01000054">
    <property type="protein sequence ID" value="PIW15102.1"/>
    <property type="molecule type" value="Genomic_DNA"/>
</dbReference>
<dbReference type="SUPFAM" id="SSF53098">
    <property type="entry name" value="Ribonuclease H-like"/>
    <property type="match status" value="1"/>
</dbReference>
<comment type="catalytic activity">
    <reaction evidence="1 10">
        <text>Endonucleolytic cleavage to 5'-phosphomonoester.</text>
        <dbReference type="EC" id="3.1.26.4"/>
    </reaction>
</comment>
<dbReference type="AlphaFoldDB" id="A0A2M7G098"/>
<feature type="domain" description="RNase H type-1" evidence="12">
    <location>
        <begin position="10"/>
        <end position="151"/>
    </location>
</feature>
<evidence type="ECO:0000256" key="1">
    <source>
        <dbReference type="ARBA" id="ARBA00000077"/>
    </source>
</evidence>
<evidence type="ECO:0000256" key="8">
    <source>
        <dbReference type="ARBA" id="ARBA00022801"/>
    </source>
</evidence>
<evidence type="ECO:0000313" key="14">
    <source>
        <dbReference type="Proteomes" id="UP000231019"/>
    </source>
</evidence>
<evidence type="ECO:0000256" key="10">
    <source>
        <dbReference type="HAMAP-Rule" id="MF_00042"/>
    </source>
</evidence>
<feature type="binding site" evidence="10">
    <location>
        <position position="58"/>
    </location>
    <ligand>
        <name>Mg(2+)</name>
        <dbReference type="ChEBI" id="CHEBI:18420"/>
        <label>1</label>
    </ligand>
</feature>
<comment type="function">
    <text evidence="10">Endonuclease that specifically degrades the RNA of RNA-DNA hybrids.</text>
</comment>
<dbReference type="GO" id="GO:0003676">
    <property type="term" value="F:nucleic acid binding"/>
    <property type="evidence" value="ECO:0007669"/>
    <property type="project" value="InterPro"/>
</dbReference>
<evidence type="ECO:0000313" key="13">
    <source>
        <dbReference type="EMBL" id="PIW15102.1"/>
    </source>
</evidence>
<dbReference type="GO" id="GO:0000287">
    <property type="term" value="F:magnesium ion binding"/>
    <property type="evidence" value="ECO:0007669"/>
    <property type="project" value="UniProtKB-UniRule"/>
</dbReference>
<dbReference type="HAMAP" id="MF_00042">
    <property type="entry name" value="RNase_H"/>
    <property type="match status" value="1"/>
</dbReference>
<dbReference type="PROSITE" id="PS50879">
    <property type="entry name" value="RNASE_H_1"/>
    <property type="match status" value="1"/>
</dbReference>
<dbReference type="InterPro" id="IPR036397">
    <property type="entry name" value="RNaseH_sf"/>
</dbReference>
<dbReference type="EC" id="3.1.26.4" evidence="4 10"/>
<evidence type="ECO:0000256" key="4">
    <source>
        <dbReference type="ARBA" id="ARBA00012180"/>
    </source>
</evidence>
<keyword evidence="9 10" id="KW-0460">Magnesium</keyword>
<dbReference type="PANTHER" id="PTHR10642:SF26">
    <property type="entry name" value="RIBONUCLEASE H1"/>
    <property type="match status" value="1"/>
</dbReference>
<organism evidence="13 14">
    <name type="scientific">bacterium (Candidatus Blackallbacteria) CG17_big_fil_post_rev_8_21_14_2_50_48_46</name>
    <dbReference type="NCBI Taxonomy" id="2014261"/>
    <lineage>
        <taxon>Bacteria</taxon>
        <taxon>Candidatus Blackallbacteria</taxon>
    </lineage>
</organism>
<dbReference type="Gene3D" id="3.30.420.10">
    <property type="entry name" value="Ribonuclease H-like superfamily/Ribonuclease H"/>
    <property type="match status" value="1"/>
</dbReference>
<evidence type="ECO:0000256" key="9">
    <source>
        <dbReference type="ARBA" id="ARBA00022842"/>
    </source>
</evidence>
<evidence type="ECO:0000256" key="7">
    <source>
        <dbReference type="ARBA" id="ARBA00022759"/>
    </source>
</evidence>
<reference evidence="13 14" key="1">
    <citation type="submission" date="2017-09" db="EMBL/GenBank/DDBJ databases">
        <title>Depth-based differentiation of microbial function through sediment-hosted aquifers and enrichment of novel symbionts in the deep terrestrial subsurface.</title>
        <authorList>
            <person name="Probst A.J."/>
            <person name="Ladd B."/>
            <person name="Jarett J.K."/>
            <person name="Geller-Mcgrath D.E."/>
            <person name="Sieber C.M."/>
            <person name="Emerson J.B."/>
            <person name="Anantharaman K."/>
            <person name="Thomas B.C."/>
            <person name="Malmstrom R."/>
            <person name="Stieglmeier M."/>
            <person name="Klingl A."/>
            <person name="Woyke T."/>
            <person name="Ryan C.M."/>
            <person name="Banfield J.F."/>
        </authorList>
    </citation>
    <scope>NUCLEOTIDE SEQUENCE [LARGE SCALE GENOMIC DNA]</scope>
    <source>
        <strain evidence="13">CG17_big_fil_post_rev_8_21_14_2_50_48_46</strain>
    </source>
</reference>
<accession>A0A2M7G098</accession>
<keyword evidence="8 10" id="KW-0378">Hydrolase</keyword>
<comment type="subcellular location">
    <subcellularLocation>
        <location evidence="10">Cytoplasm</location>
    </subcellularLocation>
</comment>
<evidence type="ECO:0000256" key="11">
    <source>
        <dbReference type="SAM" id="MobiDB-lite"/>
    </source>
</evidence>
<evidence type="ECO:0000256" key="6">
    <source>
        <dbReference type="ARBA" id="ARBA00022723"/>
    </source>
</evidence>
<dbReference type="CDD" id="cd09278">
    <property type="entry name" value="RNase_HI_prokaryote_like"/>
    <property type="match status" value="1"/>
</dbReference>
<keyword evidence="6 10" id="KW-0479">Metal-binding</keyword>
<comment type="cofactor">
    <cofactor evidence="10">
        <name>Mg(2+)</name>
        <dbReference type="ChEBI" id="CHEBI:18420"/>
    </cofactor>
    <text evidence="10">Binds 1 Mg(2+) ion per subunit. May bind a second metal ion at a regulatory site, or after substrate binding.</text>
</comment>
<evidence type="ECO:0000259" key="12">
    <source>
        <dbReference type="PROSITE" id="PS50879"/>
    </source>
</evidence>
<dbReference type="GO" id="GO:0043137">
    <property type="term" value="P:DNA replication, removal of RNA primer"/>
    <property type="evidence" value="ECO:0007669"/>
    <property type="project" value="TreeGrafter"/>
</dbReference>
<comment type="caution">
    <text evidence="13">The sequence shown here is derived from an EMBL/GenBank/DDBJ whole genome shotgun (WGS) entry which is preliminary data.</text>
</comment>
<keyword evidence="10" id="KW-0963">Cytoplasm</keyword>
<dbReference type="PANTHER" id="PTHR10642">
    <property type="entry name" value="RIBONUCLEASE H1"/>
    <property type="match status" value="1"/>
</dbReference>
<gene>
    <name evidence="10" type="primary">rnhA</name>
    <name evidence="13" type="ORF">COW36_18770</name>
</gene>
<feature type="compositionally biased region" description="Basic and acidic residues" evidence="11">
    <location>
        <begin position="151"/>
        <end position="164"/>
    </location>
</feature>
<feature type="region of interest" description="Disordered" evidence="11">
    <location>
        <begin position="131"/>
        <end position="164"/>
    </location>
</feature>
<dbReference type="InterPro" id="IPR022892">
    <property type="entry name" value="RNaseHI"/>
</dbReference>
<protein>
    <recommendedName>
        <fullName evidence="4 10">Ribonuclease H</fullName>
        <shortName evidence="10">RNase H</shortName>
        <ecNumber evidence="4 10">3.1.26.4</ecNumber>
    </recommendedName>
</protein>
<sequence length="164" mass="18168">MKPKPVTPPARAKVVIYTDGSNIGQPGPGGWAALLIGADGTRKELSGPMVSATNNQAELTAVIKGLEALRKPCKVKLYSDSKYVVDGISQYLNKWVRNGWRTTTGDVKNRELWEQVHQLCQKHEVKAQWVRGHNGQPENERVDELAGIQSRAEKERQKGELANV</sequence>
<feature type="binding site" evidence="10">
    <location>
        <position position="143"/>
    </location>
    <ligand>
        <name>Mg(2+)</name>
        <dbReference type="ChEBI" id="CHEBI:18420"/>
        <label>2</label>
    </ligand>
</feature>
<dbReference type="InterPro" id="IPR002156">
    <property type="entry name" value="RNaseH_domain"/>
</dbReference>
<feature type="binding site" evidence="10">
    <location>
        <position position="80"/>
    </location>
    <ligand>
        <name>Mg(2+)</name>
        <dbReference type="ChEBI" id="CHEBI:18420"/>
        <label>1</label>
    </ligand>
</feature>
<dbReference type="GO" id="GO:0005737">
    <property type="term" value="C:cytoplasm"/>
    <property type="evidence" value="ECO:0007669"/>
    <property type="project" value="UniProtKB-SubCell"/>
</dbReference>
<dbReference type="InterPro" id="IPR050092">
    <property type="entry name" value="RNase_H"/>
</dbReference>
<evidence type="ECO:0000256" key="5">
    <source>
        <dbReference type="ARBA" id="ARBA00022722"/>
    </source>
</evidence>
<dbReference type="InterPro" id="IPR012337">
    <property type="entry name" value="RNaseH-like_sf"/>
</dbReference>
<comment type="subunit">
    <text evidence="3 10">Monomer.</text>
</comment>
<dbReference type="GO" id="GO:0004523">
    <property type="term" value="F:RNA-DNA hybrid ribonuclease activity"/>
    <property type="evidence" value="ECO:0007669"/>
    <property type="project" value="UniProtKB-UniRule"/>
</dbReference>
<comment type="similarity">
    <text evidence="2 10">Belongs to the RNase H family.</text>
</comment>
<evidence type="ECO:0000256" key="2">
    <source>
        <dbReference type="ARBA" id="ARBA00005300"/>
    </source>
</evidence>
<keyword evidence="7 10" id="KW-0255">Endonuclease</keyword>
<keyword evidence="5 10" id="KW-0540">Nuclease</keyword>
<dbReference type="Proteomes" id="UP000231019">
    <property type="component" value="Unassembled WGS sequence"/>
</dbReference>
<name>A0A2M7G098_9BACT</name>
<evidence type="ECO:0000256" key="3">
    <source>
        <dbReference type="ARBA" id="ARBA00011245"/>
    </source>
</evidence>